<keyword evidence="1" id="KW-0472">Membrane</keyword>
<evidence type="ECO:0000313" key="2">
    <source>
        <dbReference type="EMBL" id="KWV86138.1"/>
    </source>
</evidence>
<name>A0A109LEF1_PSEFL</name>
<evidence type="ECO:0000313" key="4">
    <source>
        <dbReference type="Proteomes" id="UP000061348"/>
    </source>
</evidence>
<keyword evidence="1" id="KW-0812">Transmembrane</keyword>
<protein>
    <submittedName>
        <fullName evidence="2">Uncharacterized protein</fullName>
    </submittedName>
</protein>
<proteinExistence type="predicted"/>
<evidence type="ECO:0000256" key="1">
    <source>
        <dbReference type="SAM" id="Phobius"/>
    </source>
</evidence>
<gene>
    <name evidence="3" type="ORF">C7A10_17260</name>
    <name evidence="2" type="ORF">PFLmoz3_04110</name>
</gene>
<organism evidence="2 4">
    <name type="scientific">Pseudomonas fluorescens</name>
    <dbReference type="NCBI Taxonomy" id="294"/>
    <lineage>
        <taxon>Bacteria</taxon>
        <taxon>Pseudomonadati</taxon>
        <taxon>Pseudomonadota</taxon>
        <taxon>Gammaproteobacteria</taxon>
        <taxon>Pseudomonadales</taxon>
        <taxon>Pseudomonadaceae</taxon>
        <taxon>Pseudomonas</taxon>
    </lineage>
</organism>
<dbReference type="Proteomes" id="UP000239731">
    <property type="component" value="Unassembled WGS sequence"/>
</dbReference>
<reference evidence="2 4" key="1">
    <citation type="submission" date="2015-05" db="EMBL/GenBank/DDBJ databases">
        <title>A genomic and transcriptomic approach to investigate the blue pigment phenotype in Pseudomonas fluorescens.</title>
        <authorList>
            <person name="Andreani N.A."/>
            <person name="Cardazzo B."/>
        </authorList>
    </citation>
    <scope>NUCLEOTIDE SEQUENCE [LARGE SCALE GENOMIC DNA]</scope>
    <source>
        <strain evidence="2 4">Ps_22</strain>
    </source>
</reference>
<dbReference type="PATRIC" id="fig|294.194.peg.4562"/>
<dbReference type="EMBL" id="LCYA01000103">
    <property type="protein sequence ID" value="KWV86138.1"/>
    <property type="molecule type" value="Genomic_DNA"/>
</dbReference>
<dbReference type="Proteomes" id="UP000061348">
    <property type="component" value="Unassembled WGS sequence"/>
</dbReference>
<dbReference type="EMBL" id="PVUH01000011">
    <property type="protein sequence ID" value="PRW90789.1"/>
    <property type="molecule type" value="Genomic_DNA"/>
</dbReference>
<sequence>MDEHVNENDLSLRAMAVAAKGIMSAAENDRKAAEQAIARLGYLEKRVEQSLQQIPTILGASAAQIADSVASKAAEQLVGRFRQADAAALDAAQKYQAASDSLKRRFWLSIFAIHLGVVLPLALLFFFAVPSTDEIAQRQRELAVLEQNIEALKRQGGDAAIIDCEGRPCVRTREVPGENPYHDAATGKKTYRLIWTK</sequence>
<comment type="caution">
    <text evidence="2">The sequence shown here is derived from an EMBL/GenBank/DDBJ whole genome shotgun (WGS) entry which is preliminary data.</text>
</comment>
<dbReference type="AlphaFoldDB" id="A0A109LEF1"/>
<keyword evidence="1" id="KW-1133">Transmembrane helix</keyword>
<evidence type="ECO:0000313" key="5">
    <source>
        <dbReference type="Proteomes" id="UP000239731"/>
    </source>
</evidence>
<evidence type="ECO:0000313" key="3">
    <source>
        <dbReference type="EMBL" id="PRW90789.1"/>
    </source>
</evidence>
<reference evidence="3 5" key="2">
    <citation type="submission" date="2018-03" db="EMBL/GenBank/DDBJ databases">
        <title>Blue discolouration in mozzarella cheese caused by Pseudomonas fluorescens.</title>
        <authorList>
            <person name="Chiesa F."/>
            <person name="Dalmasso A."/>
            <person name="Lomonaco S."/>
        </authorList>
    </citation>
    <scope>NUCLEOTIDE SEQUENCE [LARGE SCALE GENOMIC DNA]</scope>
    <source>
        <strain evidence="3 5">11293</strain>
    </source>
</reference>
<accession>A0A109LEF1</accession>
<feature type="transmembrane region" description="Helical" evidence="1">
    <location>
        <begin position="106"/>
        <end position="129"/>
    </location>
</feature>
<dbReference type="RefSeq" id="WP_034127427.1">
    <property type="nucleotide sequence ID" value="NZ_JRXU01000016.1"/>
</dbReference>